<dbReference type="PANTHER" id="PTHR36454:SF1">
    <property type="entry name" value="DUF1015 DOMAIN-CONTAINING PROTEIN"/>
    <property type="match status" value="1"/>
</dbReference>
<dbReference type="OrthoDB" id="6396832at2"/>
<dbReference type="PANTHER" id="PTHR36454">
    <property type="entry name" value="LMO2823 PROTEIN"/>
    <property type="match status" value="1"/>
</dbReference>
<dbReference type="eggNOG" id="COG4198">
    <property type="taxonomic scope" value="Bacteria"/>
</dbReference>
<dbReference type="InterPro" id="IPR008323">
    <property type="entry name" value="UCP033563"/>
</dbReference>
<dbReference type="Pfam" id="PF06245">
    <property type="entry name" value="DUF1015"/>
    <property type="match status" value="1"/>
</dbReference>
<evidence type="ECO:0000313" key="2">
    <source>
        <dbReference type="Proteomes" id="UP000003860"/>
    </source>
</evidence>
<dbReference type="STRING" id="588581.Cpap_3958"/>
<evidence type="ECO:0000313" key="1">
    <source>
        <dbReference type="EMBL" id="EGD49522.1"/>
    </source>
</evidence>
<dbReference type="AlphaFoldDB" id="F1T7S4"/>
<name>F1T7S4_9FIRM</name>
<organism evidence="1 2">
    <name type="scientific">Ruminiclostridium papyrosolvens DSM 2782</name>
    <dbReference type="NCBI Taxonomy" id="588581"/>
    <lineage>
        <taxon>Bacteria</taxon>
        <taxon>Bacillati</taxon>
        <taxon>Bacillota</taxon>
        <taxon>Clostridia</taxon>
        <taxon>Eubacteriales</taxon>
        <taxon>Oscillospiraceae</taxon>
        <taxon>Ruminiclostridium</taxon>
    </lineage>
</organism>
<dbReference type="RefSeq" id="WP_004616290.1">
    <property type="nucleotide sequence ID" value="NZ_ACXX02000001.1"/>
</dbReference>
<dbReference type="Proteomes" id="UP000003860">
    <property type="component" value="Unassembled WGS sequence"/>
</dbReference>
<protein>
    <submittedName>
        <fullName evidence="1">Uncharacterized conserved protein UCP033563</fullName>
    </submittedName>
</protein>
<reference evidence="1" key="2">
    <citation type="submission" date="2011-01" db="EMBL/GenBank/DDBJ databases">
        <title>The Non-contiguous Finished genome of Clostridium papyrosolvens.</title>
        <authorList>
            <person name="Lucas S."/>
            <person name="Copeland A."/>
            <person name="Lapidus A."/>
            <person name="Cheng J.-F."/>
            <person name="Goodwin L."/>
            <person name="Pitluck S."/>
            <person name="Misra M."/>
            <person name="Chertkov O."/>
            <person name="Detter J.C."/>
            <person name="Han C."/>
            <person name="Tapia R."/>
            <person name="Land M."/>
            <person name="Hauser L."/>
            <person name="Kyrpides N."/>
            <person name="Ivanova N."/>
            <person name="Pagani I."/>
            <person name="Mouttaki H."/>
            <person name="He Z."/>
            <person name="Zhou J."/>
            <person name="Hemme C.L."/>
            <person name="Woyke T."/>
        </authorList>
    </citation>
    <scope>NUCLEOTIDE SEQUENCE [LARGE SCALE GENOMIC DNA]</scope>
    <source>
        <strain evidence="1">DSM 2782</strain>
    </source>
</reference>
<dbReference type="EMBL" id="ACXX02000001">
    <property type="protein sequence ID" value="EGD49522.1"/>
    <property type="molecule type" value="Genomic_DNA"/>
</dbReference>
<sequence>MNNYKKILSELGLIIPKIMLPDSKCQLEKWAVVACDQYTSQRGYWENVADITKGNPSTYNIIFPEVYLEDGDSTTRINTINNNMDNYIQSGTLKELEDCFILVDRKTTHAPSRKGLMVALDLECYNYTKGSCTFIRATEGTVIDRLPPRIKIRQNAPIELPHIMVLIDDPDRKVIEPLAQKADKLEKLYDFELMMDGGHIKGYRVSDEEDISSVAEALSQLANLESFRKKYDLSNQKDVLLFAVGDGNHSLASAKGHWENVKAGLSHEEQQNHPARYALVELVNVHDEGLVFEPIHRVLFNVDAKNLLTEFSAYYKNNSDSGASKPHAFKYITSEGSGEMLIDNPVSNLEVGTLQAFLDYYMKEHPQVKIDYIHGEDVVTKLGSQPGNMGIYLPSMNKTDLFKTVILDGALPRKTFSMGEAEEKRFYLECRKIK</sequence>
<proteinExistence type="predicted"/>
<reference evidence="1" key="1">
    <citation type="submission" date="2009-07" db="EMBL/GenBank/DDBJ databases">
        <authorList>
            <consortium name="US DOE Joint Genome Institute (JGI-PGF)"/>
            <person name="Lucas S."/>
            <person name="Copeland A."/>
            <person name="Lapidus A."/>
            <person name="Glavina del Rio T."/>
            <person name="Tice H."/>
            <person name="Bruce D."/>
            <person name="Goodwin L."/>
            <person name="Pitluck S."/>
            <person name="Larimer F."/>
            <person name="Land M.L."/>
            <person name="Mouttaki H."/>
            <person name="He Z."/>
            <person name="Zhou J."/>
            <person name="Hemme C.L."/>
        </authorList>
    </citation>
    <scope>NUCLEOTIDE SEQUENCE</scope>
    <source>
        <strain evidence="1">DSM 2782</strain>
    </source>
</reference>
<comment type="caution">
    <text evidence="1">The sequence shown here is derived from an EMBL/GenBank/DDBJ whole genome shotgun (WGS) entry which is preliminary data.</text>
</comment>
<gene>
    <name evidence="1" type="ORF">Cpap_3958</name>
</gene>
<keyword evidence="2" id="KW-1185">Reference proteome</keyword>
<accession>F1T7S4</accession>